<proteinExistence type="predicted"/>
<feature type="non-terminal residue" evidence="1">
    <location>
        <position position="1"/>
    </location>
</feature>
<dbReference type="AlphaFoldDB" id="A0A195BDK9"/>
<dbReference type="Proteomes" id="UP000078540">
    <property type="component" value="Unassembled WGS sequence"/>
</dbReference>
<gene>
    <name evidence="1" type="ORF">ALC53_07273</name>
</gene>
<evidence type="ECO:0000313" key="2">
    <source>
        <dbReference type="Proteomes" id="UP000078540"/>
    </source>
</evidence>
<keyword evidence="2" id="KW-1185">Reference proteome</keyword>
<organism evidence="1 2">
    <name type="scientific">Atta colombica</name>
    <dbReference type="NCBI Taxonomy" id="520822"/>
    <lineage>
        <taxon>Eukaryota</taxon>
        <taxon>Metazoa</taxon>
        <taxon>Ecdysozoa</taxon>
        <taxon>Arthropoda</taxon>
        <taxon>Hexapoda</taxon>
        <taxon>Insecta</taxon>
        <taxon>Pterygota</taxon>
        <taxon>Neoptera</taxon>
        <taxon>Endopterygota</taxon>
        <taxon>Hymenoptera</taxon>
        <taxon>Apocrita</taxon>
        <taxon>Aculeata</taxon>
        <taxon>Formicoidea</taxon>
        <taxon>Formicidae</taxon>
        <taxon>Myrmicinae</taxon>
        <taxon>Atta</taxon>
    </lineage>
</organism>
<protein>
    <submittedName>
        <fullName evidence="1">Uncharacterized protein</fullName>
    </submittedName>
</protein>
<name>A0A195BDK9_9HYME</name>
<dbReference type="EMBL" id="KQ976514">
    <property type="protein sequence ID" value="KYM82270.1"/>
    <property type="molecule type" value="Genomic_DNA"/>
</dbReference>
<accession>A0A195BDK9</accession>
<sequence length="158" mass="17612">KMIIEFELTGAAPVKSAAWICVESITTGTAVPSRNPCLLITARTYSTLGNTRLRSGVMTRYSQPLILCISEKKIILCLVLNKRKHTFASPHWLYHLKLHHKDDRGNYDGRQGSLGYTPPSVVFTPDEWLTAPRLRPPLTGIDDTNDDTMLHAPNANIS</sequence>
<reference evidence="1 2" key="1">
    <citation type="submission" date="2015-09" db="EMBL/GenBank/DDBJ databases">
        <title>Atta colombica WGS genome.</title>
        <authorList>
            <person name="Nygaard S."/>
            <person name="Hu H."/>
            <person name="Boomsma J."/>
            <person name="Zhang G."/>
        </authorList>
    </citation>
    <scope>NUCLEOTIDE SEQUENCE [LARGE SCALE GENOMIC DNA]</scope>
    <source>
        <strain evidence="1">Treedump-2</strain>
        <tissue evidence="1">Whole body</tissue>
    </source>
</reference>
<evidence type="ECO:0000313" key="1">
    <source>
        <dbReference type="EMBL" id="KYM82270.1"/>
    </source>
</evidence>